<organism evidence="2 3">
    <name type="scientific">Bradyrhizobium lablabi</name>
    <dbReference type="NCBI Taxonomy" id="722472"/>
    <lineage>
        <taxon>Bacteria</taxon>
        <taxon>Pseudomonadati</taxon>
        <taxon>Pseudomonadota</taxon>
        <taxon>Alphaproteobacteria</taxon>
        <taxon>Hyphomicrobiales</taxon>
        <taxon>Nitrobacteraceae</taxon>
        <taxon>Bradyrhizobium</taxon>
    </lineage>
</organism>
<evidence type="ECO:0000313" key="2">
    <source>
        <dbReference type="EMBL" id="KRR19765.1"/>
    </source>
</evidence>
<dbReference type="GO" id="GO:0006355">
    <property type="term" value="P:regulation of DNA-templated transcription"/>
    <property type="evidence" value="ECO:0007669"/>
    <property type="project" value="InterPro"/>
</dbReference>
<dbReference type="InterPro" id="IPR016032">
    <property type="entry name" value="Sig_transdc_resp-reg_C-effctor"/>
</dbReference>
<proteinExistence type="predicted"/>
<accession>A0A0R3MP90</accession>
<reference evidence="2 3" key="1">
    <citation type="submission" date="2014-03" db="EMBL/GenBank/DDBJ databases">
        <title>Bradyrhizobium valentinum sp. nov., isolated from effective nodules of Lupinus mariae-josephae, a lupine endemic of basic-lime soils in Eastern Spain.</title>
        <authorList>
            <person name="Duran D."/>
            <person name="Rey L."/>
            <person name="Navarro A."/>
            <person name="Busquets A."/>
            <person name="Imperial J."/>
            <person name="Ruiz-Argueso T."/>
        </authorList>
    </citation>
    <scope>NUCLEOTIDE SEQUENCE [LARGE SCALE GENOMIC DNA]</scope>
    <source>
        <strain evidence="2 3">CCBAU 23086</strain>
    </source>
</reference>
<dbReference type="SMART" id="SM00421">
    <property type="entry name" value="HTH_LUXR"/>
    <property type="match status" value="1"/>
</dbReference>
<dbReference type="Proteomes" id="UP000051660">
    <property type="component" value="Unassembled WGS sequence"/>
</dbReference>
<dbReference type="GO" id="GO:0003677">
    <property type="term" value="F:DNA binding"/>
    <property type="evidence" value="ECO:0007669"/>
    <property type="project" value="InterPro"/>
</dbReference>
<dbReference type="InterPro" id="IPR036388">
    <property type="entry name" value="WH-like_DNA-bd_sf"/>
</dbReference>
<dbReference type="EMBL" id="LLYB01000092">
    <property type="protein sequence ID" value="KRR19765.1"/>
    <property type="molecule type" value="Genomic_DNA"/>
</dbReference>
<evidence type="ECO:0000259" key="1">
    <source>
        <dbReference type="SMART" id="SM00421"/>
    </source>
</evidence>
<sequence length="74" mass="7751">MPAVGTLRTALDLTPAEARLAIALQAGDDIGEAATRLNISPETVRKQLKAVFAKTGVRRQSDLIALLGNLLPSA</sequence>
<evidence type="ECO:0000313" key="3">
    <source>
        <dbReference type="Proteomes" id="UP000051660"/>
    </source>
</evidence>
<dbReference type="InterPro" id="IPR000792">
    <property type="entry name" value="Tscrpt_reg_LuxR_C"/>
</dbReference>
<gene>
    <name evidence="2" type="ORF">CQ14_38815</name>
</gene>
<dbReference type="SUPFAM" id="SSF46894">
    <property type="entry name" value="C-terminal effector domain of the bipartite response regulators"/>
    <property type="match status" value="1"/>
</dbReference>
<feature type="domain" description="HTH luxR-type" evidence="1">
    <location>
        <begin position="10"/>
        <end position="67"/>
    </location>
</feature>
<dbReference type="Gene3D" id="1.10.10.10">
    <property type="entry name" value="Winged helix-like DNA-binding domain superfamily/Winged helix DNA-binding domain"/>
    <property type="match status" value="1"/>
</dbReference>
<dbReference type="AlphaFoldDB" id="A0A0R3MP90"/>
<comment type="caution">
    <text evidence="2">The sequence shown here is derived from an EMBL/GenBank/DDBJ whole genome shotgun (WGS) entry which is preliminary data.</text>
</comment>
<protein>
    <recommendedName>
        <fullName evidence="1">HTH luxR-type domain-containing protein</fullName>
    </recommendedName>
</protein>
<name>A0A0R3MP90_9BRAD</name>